<dbReference type="GO" id="GO:0006235">
    <property type="term" value="P:dTTP biosynthetic process"/>
    <property type="evidence" value="ECO:0007669"/>
    <property type="project" value="TreeGrafter"/>
</dbReference>
<comment type="caution">
    <text evidence="20">The sequence shown here is derived from an EMBL/GenBank/DDBJ whole genome shotgun (WGS) entry which is preliminary data.</text>
</comment>
<dbReference type="InterPro" id="IPR027417">
    <property type="entry name" value="P-loop_NTPase"/>
</dbReference>
<keyword evidence="21" id="KW-1185">Reference proteome</keyword>
<comment type="catalytic activity">
    <reaction evidence="13">
        <text>dTMP + ATP = dTDP + ADP</text>
        <dbReference type="Rhea" id="RHEA:13517"/>
        <dbReference type="ChEBI" id="CHEBI:30616"/>
        <dbReference type="ChEBI" id="CHEBI:58369"/>
        <dbReference type="ChEBI" id="CHEBI:63528"/>
        <dbReference type="ChEBI" id="CHEBI:456216"/>
        <dbReference type="EC" id="2.7.4.9"/>
    </reaction>
</comment>
<dbReference type="FunFam" id="3.40.50.300:FF:001133">
    <property type="entry name" value="UMP-CMP kinase 2, mitochondrial"/>
    <property type="match status" value="1"/>
</dbReference>
<protein>
    <recommendedName>
        <fullName evidence="17">UMP-CMP kinase 2, mitochondrial</fullName>
        <ecNumber evidence="16">2.7.4.14</ecNumber>
        <ecNumber evidence="3">2.7.4.9</ecNumber>
    </recommendedName>
    <alternativeName>
        <fullName evidence="18">Nucleoside-diphosphate kinase</fullName>
    </alternativeName>
</protein>
<dbReference type="GO" id="GO:0005739">
    <property type="term" value="C:mitochondrion"/>
    <property type="evidence" value="ECO:0007669"/>
    <property type="project" value="UniProtKB-SubCell"/>
</dbReference>
<evidence type="ECO:0000256" key="2">
    <source>
        <dbReference type="ARBA" id="ARBA00009776"/>
    </source>
</evidence>
<dbReference type="Pfam" id="PF02223">
    <property type="entry name" value="Thymidylate_kin"/>
    <property type="match status" value="1"/>
</dbReference>
<gene>
    <name evidence="20" type="ORF">scyTo_0012021</name>
</gene>
<dbReference type="EC" id="2.7.4.14" evidence="16"/>
<keyword evidence="12" id="KW-0496">Mitochondrion</keyword>
<evidence type="ECO:0000256" key="8">
    <source>
        <dbReference type="ARBA" id="ARBA00022840"/>
    </source>
</evidence>
<evidence type="ECO:0000256" key="13">
    <source>
        <dbReference type="ARBA" id="ARBA00048743"/>
    </source>
</evidence>
<evidence type="ECO:0000256" key="6">
    <source>
        <dbReference type="ARBA" id="ARBA00022741"/>
    </source>
</evidence>
<dbReference type="EMBL" id="BFAA01005675">
    <property type="protein sequence ID" value="GCB66511.1"/>
    <property type="molecule type" value="Genomic_DNA"/>
</dbReference>
<keyword evidence="4" id="KW-0808">Transferase</keyword>
<evidence type="ECO:0000256" key="17">
    <source>
        <dbReference type="ARBA" id="ARBA00070686"/>
    </source>
</evidence>
<evidence type="ECO:0000313" key="21">
    <source>
        <dbReference type="Proteomes" id="UP000288216"/>
    </source>
</evidence>
<dbReference type="InterPro" id="IPR014505">
    <property type="entry name" value="UMP-CMP_kinase_2"/>
</dbReference>
<dbReference type="GO" id="GO:0004550">
    <property type="term" value="F:nucleoside diphosphate kinase activity"/>
    <property type="evidence" value="ECO:0007669"/>
    <property type="project" value="TreeGrafter"/>
</dbReference>
<keyword evidence="5" id="KW-0545">Nucleotide biosynthesis</keyword>
<keyword evidence="6" id="KW-0547">Nucleotide-binding</keyword>
<sequence length="432" mass="48846">MNVRCSFEMAQSLRSALYKEWAKRVFAIECSSNSEPLYFALNPTPQGPWDENSCLHQLLTRAQTYSVCIASDNKITGAESYVRLRDQLSRLPERCRVMELMAFSPNQQGSLIKGFLIQDDQHLKETERVLQELVRADGQTALCSYTRDDGGRIWQRLRLLTAGQEREVSCNCICRADRPQLHPSVLNIKNSVIFCKYEDAYGVLAECVGMVPKAKDILQLADQCDRTCRKGPFPVIAIEGLDATGKSTLTEALRNSIQATLLKSPPDCIGHLRKTFDAKPPPVRRAFYALGNYITASTIASVSEKSPVIVDRFWHSTAAYAIATEISGKVDNLPPLHHELYQWPQDLVQPDLVLLLTVDAEERVRRLERRGEMRTKEEIELEANSLFRQKVEATYRRMENPACVVVDASVSKEEVLRNALLVIKKHCDSEQT</sequence>
<keyword evidence="9" id="KW-0809">Transit peptide</keyword>
<evidence type="ECO:0000256" key="5">
    <source>
        <dbReference type="ARBA" id="ARBA00022727"/>
    </source>
</evidence>
<feature type="domain" description="Thymidylate kinase-like" evidence="19">
    <location>
        <begin position="238"/>
        <end position="417"/>
    </location>
</feature>
<evidence type="ECO:0000256" key="18">
    <source>
        <dbReference type="ARBA" id="ARBA00076149"/>
    </source>
</evidence>
<dbReference type="InterPro" id="IPR039430">
    <property type="entry name" value="Thymidylate_kin-like_dom"/>
</dbReference>
<evidence type="ECO:0000256" key="15">
    <source>
        <dbReference type="ARBA" id="ARBA00051598"/>
    </source>
</evidence>
<dbReference type="EC" id="2.7.4.9" evidence="3"/>
<evidence type="ECO:0000256" key="16">
    <source>
        <dbReference type="ARBA" id="ARBA00066590"/>
    </source>
</evidence>
<dbReference type="PANTHER" id="PTHR10344:SF4">
    <property type="entry name" value="UMP-CMP KINASE 2, MITOCHONDRIAL"/>
    <property type="match status" value="1"/>
</dbReference>
<keyword evidence="11" id="KW-0175">Coiled coil</keyword>
<accession>A0A401P070</accession>
<dbReference type="GO" id="GO:0006233">
    <property type="term" value="P:dTDP biosynthetic process"/>
    <property type="evidence" value="ECO:0007669"/>
    <property type="project" value="InterPro"/>
</dbReference>
<evidence type="ECO:0000256" key="14">
    <source>
        <dbReference type="ARBA" id="ARBA00051396"/>
    </source>
</evidence>
<dbReference type="HAMAP" id="MF_00165">
    <property type="entry name" value="Thymidylate_kinase"/>
    <property type="match status" value="1"/>
</dbReference>
<comment type="catalytic activity">
    <reaction evidence="15">
        <text>dCMP + ATP = dCDP + ADP</text>
        <dbReference type="Rhea" id="RHEA:25094"/>
        <dbReference type="ChEBI" id="CHEBI:30616"/>
        <dbReference type="ChEBI" id="CHEBI:57566"/>
        <dbReference type="ChEBI" id="CHEBI:58593"/>
        <dbReference type="ChEBI" id="CHEBI:456216"/>
        <dbReference type="EC" id="2.7.4.14"/>
    </reaction>
</comment>
<comment type="catalytic activity">
    <reaction evidence="14">
        <text>CMP + ATP = CDP + ADP</text>
        <dbReference type="Rhea" id="RHEA:11600"/>
        <dbReference type="ChEBI" id="CHEBI:30616"/>
        <dbReference type="ChEBI" id="CHEBI:58069"/>
        <dbReference type="ChEBI" id="CHEBI:60377"/>
        <dbReference type="ChEBI" id="CHEBI:456216"/>
        <dbReference type="EC" id="2.7.4.14"/>
    </reaction>
</comment>
<dbReference type="Proteomes" id="UP000288216">
    <property type="component" value="Unassembled WGS sequence"/>
</dbReference>
<evidence type="ECO:0000256" key="11">
    <source>
        <dbReference type="ARBA" id="ARBA00023054"/>
    </source>
</evidence>
<dbReference type="PIRSF" id="PIRSF019736">
    <property type="entry name" value="dTMP_TKRP1"/>
    <property type="match status" value="1"/>
</dbReference>
<evidence type="ECO:0000256" key="1">
    <source>
        <dbReference type="ARBA" id="ARBA00004173"/>
    </source>
</evidence>
<organism evidence="20 21">
    <name type="scientific">Scyliorhinus torazame</name>
    <name type="common">Cloudy catshark</name>
    <name type="synonym">Catulus torazame</name>
    <dbReference type="NCBI Taxonomy" id="75743"/>
    <lineage>
        <taxon>Eukaryota</taxon>
        <taxon>Metazoa</taxon>
        <taxon>Chordata</taxon>
        <taxon>Craniata</taxon>
        <taxon>Vertebrata</taxon>
        <taxon>Chondrichthyes</taxon>
        <taxon>Elasmobranchii</taxon>
        <taxon>Galeomorphii</taxon>
        <taxon>Galeoidea</taxon>
        <taxon>Carcharhiniformes</taxon>
        <taxon>Scyliorhinidae</taxon>
        <taxon>Scyliorhinus</taxon>
    </lineage>
</organism>
<proteinExistence type="inferred from homology"/>
<dbReference type="AlphaFoldDB" id="A0A401P070"/>
<evidence type="ECO:0000256" key="12">
    <source>
        <dbReference type="ARBA" id="ARBA00023128"/>
    </source>
</evidence>
<evidence type="ECO:0000256" key="10">
    <source>
        <dbReference type="ARBA" id="ARBA00022975"/>
    </source>
</evidence>
<evidence type="ECO:0000259" key="19">
    <source>
        <dbReference type="Pfam" id="PF02223"/>
    </source>
</evidence>
<keyword evidence="10" id="KW-0665">Pyrimidine biosynthesis</keyword>
<dbReference type="PANTHER" id="PTHR10344">
    <property type="entry name" value="THYMIDYLATE KINASE"/>
    <property type="match status" value="1"/>
</dbReference>
<evidence type="ECO:0000256" key="9">
    <source>
        <dbReference type="ARBA" id="ARBA00022946"/>
    </source>
</evidence>
<comment type="similarity">
    <text evidence="2">Belongs to the thymidylate kinase family.</text>
</comment>
<reference evidence="20 21" key="1">
    <citation type="journal article" date="2018" name="Nat. Ecol. Evol.">
        <title>Shark genomes provide insights into elasmobranch evolution and the origin of vertebrates.</title>
        <authorList>
            <person name="Hara Y"/>
            <person name="Yamaguchi K"/>
            <person name="Onimaru K"/>
            <person name="Kadota M"/>
            <person name="Koyanagi M"/>
            <person name="Keeley SD"/>
            <person name="Tatsumi K"/>
            <person name="Tanaka K"/>
            <person name="Motone F"/>
            <person name="Kageyama Y"/>
            <person name="Nozu R"/>
            <person name="Adachi N"/>
            <person name="Nishimura O"/>
            <person name="Nakagawa R"/>
            <person name="Tanegashima C"/>
            <person name="Kiyatake I"/>
            <person name="Matsumoto R"/>
            <person name="Murakumo K"/>
            <person name="Nishida K"/>
            <person name="Terakita A"/>
            <person name="Kuratani S"/>
            <person name="Sato K"/>
            <person name="Hyodo S Kuraku.S."/>
        </authorList>
    </citation>
    <scope>NUCLEOTIDE SEQUENCE [LARGE SCALE GENOMIC DNA]</scope>
</reference>
<name>A0A401P070_SCYTO</name>
<evidence type="ECO:0000256" key="4">
    <source>
        <dbReference type="ARBA" id="ARBA00022679"/>
    </source>
</evidence>
<evidence type="ECO:0000256" key="3">
    <source>
        <dbReference type="ARBA" id="ARBA00012980"/>
    </source>
</evidence>
<dbReference type="GO" id="GO:0005524">
    <property type="term" value="F:ATP binding"/>
    <property type="evidence" value="ECO:0007669"/>
    <property type="project" value="UniProtKB-KW"/>
</dbReference>
<dbReference type="InterPro" id="IPR018094">
    <property type="entry name" value="Thymidylate_kinase"/>
</dbReference>
<dbReference type="STRING" id="75743.A0A401P070"/>
<dbReference type="OrthoDB" id="425602at2759"/>
<evidence type="ECO:0000256" key="7">
    <source>
        <dbReference type="ARBA" id="ARBA00022777"/>
    </source>
</evidence>
<dbReference type="SUPFAM" id="SSF52540">
    <property type="entry name" value="P-loop containing nucleoside triphosphate hydrolases"/>
    <property type="match status" value="1"/>
</dbReference>
<dbReference type="GO" id="GO:0004798">
    <property type="term" value="F:dTMP kinase activity"/>
    <property type="evidence" value="ECO:0007669"/>
    <property type="project" value="UniProtKB-EC"/>
</dbReference>
<dbReference type="GO" id="GO:0006227">
    <property type="term" value="P:dUDP biosynthetic process"/>
    <property type="evidence" value="ECO:0007669"/>
    <property type="project" value="TreeGrafter"/>
</dbReference>
<comment type="subcellular location">
    <subcellularLocation>
        <location evidence="1">Mitochondrion</location>
    </subcellularLocation>
</comment>
<keyword evidence="7" id="KW-0418">Kinase</keyword>
<keyword evidence="8" id="KW-0067">ATP-binding</keyword>
<dbReference type="OMA" id="CYSVLVC"/>
<dbReference type="GO" id="GO:0050145">
    <property type="term" value="F:nucleoside monophosphate kinase activity"/>
    <property type="evidence" value="ECO:0007669"/>
    <property type="project" value="InterPro"/>
</dbReference>
<evidence type="ECO:0000313" key="20">
    <source>
        <dbReference type="EMBL" id="GCB66511.1"/>
    </source>
</evidence>
<dbReference type="Gene3D" id="3.40.50.300">
    <property type="entry name" value="P-loop containing nucleotide triphosphate hydrolases"/>
    <property type="match status" value="1"/>
</dbReference>